<organism evidence="1 2">
    <name type="scientific">Niastella koreensis</name>
    <dbReference type="NCBI Taxonomy" id="354356"/>
    <lineage>
        <taxon>Bacteria</taxon>
        <taxon>Pseudomonadati</taxon>
        <taxon>Bacteroidota</taxon>
        <taxon>Chitinophagia</taxon>
        <taxon>Chitinophagales</taxon>
        <taxon>Chitinophagaceae</taxon>
        <taxon>Niastella</taxon>
    </lineage>
</organism>
<dbReference type="Proteomes" id="UP000192277">
    <property type="component" value="Unassembled WGS sequence"/>
</dbReference>
<sequence>MTTNWKELALKVGSLHHDGSESGGDSYGKAALEEILGEEWMRHTVEHIISFKRGSEIATNCLCLIHSHNTAIYAYGVYKSSEGERANRAVWLIKELAHPVSFDWIEEFLNDQNVMGWGLGVLDQLLWTKQIPYDEKAESLLQLALTNSEGKLTDLVAFIRNYLLARAEGEN</sequence>
<gene>
    <name evidence="1" type="ORF">A4D02_03395</name>
</gene>
<comment type="caution">
    <text evidence="1">The sequence shown here is derived from an EMBL/GenBank/DDBJ whole genome shotgun (WGS) entry which is preliminary data.</text>
</comment>
<reference evidence="1 2" key="1">
    <citation type="submission" date="2016-04" db="EMBL/GenBank/DDBJ databases">
        <authorList>
            <person name="Chen L."/>
            <person name="Zhuang W."/>
            <person name="Wang G."/>
        </authorList>
    </citation>
    <scope>NUCLEOTIDE SEQUENCE [LARGE SCALE GENOMIC DNA]</scope>
    <source>
        <strain evidence="2">GR20</strain>
    </source>
</reference>
<keyword evidence="2" id="KW-1185">Reference proteome</keyword>
<evidence type="ECO:0000313" key="1">
    <source>
        <dbReference type="EMBL" id="OQP55368.1"/>
    </source>
</evidence>
<proteinExistence type="predicted"/>
<dbReference type="EMBL" id="LWBO01000001">
    <property type="protein sequence ID" value="OQP55368.1"/>
    <property type="molecule type" value="Genomic_DNA"/>
</dbReference>
<accession>A0ABX3P691</accession>
<protein>
    <submittedName>
        <fullName evidence="1">Uncharacterized protein</fullName>
    </submittedName>
</protein>
<name>A0ABX3P691_9BACT</name>
<dbReference type="RefSeq" id="WP_014222963.1">
    <property type="nucleotide sequence ID" value="NZ_LWBO01000001.1"/>
</dbReference>
<evidence type="ECO:0000313" key="2">
    <source>
        <dbReference type="Proteomes" id="UP000192277"/>
    </source>
</evidence>